<dbReference type="EMBL" id="JPLA01000022">
    <property type="protein sequence ID" value="KLD64111.1"/>
    <property type="molecule type" value="Genomic_DNA"/>
</dbReference>
<accession>A0A0G9H3T0</accession>
<keyword evidence="1" id="KW-1133">Transmembrane helix</keyword>
<sequence length="192" mass="21000">MAFVVFAFALTAGVLQVSRADLDPVAMPLSAYLRGAGGAWLRGAYYLMASALACLAWSSFRATRAPLRSALASALFLIAALALPVVAWTVLYEHTPSEDFARLVHGEAAQATFLCLVVAMLVLSTHWLRDPRMQSGRHLGVALAWLAFVQMWVLALWKGLPPGLTQKALIVLILLWLAWVARQLWRASLSQD</sequence>
<dbReference type="Proteomes" id="UP000035481">
    <property type="component" value="Unassembled WGS sequence"/>
</dbReference>
<feature type="transmembrane region" description="Helical" evidence="1">
    <location>
        <begin position="111"/>
        <end position="128"/>
    </location>
</feature>
<organism evidence="2 3">
    <name type="scientific">Dyella japonica DSM 16301</name>
    <dbReference type="NCBI Taxonomy" id="1440762"/>
    <lineage>
        <taxon>Bacteria</taxon>
        <taxon>Pseudomonadati</taxon>
        <taxon>Pseudomonadota</taxon>
        <taxon>Gammaproteobacteria</taxon>
        <taxon>Lysobacterales</taxon>
        <taxon>Rhodanobacteraceae</taxon>
        <taxon>Dyella</taxon>
    </lineage>
</organism>
<dbReference type="STRING" id="1440762.Y882_08525"/>
<proteinExistence type="predicted"/>
<feature type="transmembrane region" description="Helical" evidence="1">
    <location>
        <begin position="140"/>
        <end position="157"/>
    </location>
</feature>
<dbReference type="Pfam" id="PF06197">
    <property type="entry name" value="DUF998"/>
    <property type="match status" value="1"/>
</dbReference>
<reference evidence="2 3" key="1">
    <citation type="journal article" date="2015" name="Antonie Van Leeuwenhoek">
        <title>A phylogenomic and molecular marker based taxonomic framework for the order Xanthomonadales: proposal to transfer the families Algiphilaceae and Solimonadaceae to the order Nevskiales ord. nov. and to create a new family within the order Xanthomonadales, the family Rhodanobacteraceae fam. nov., containing the genus Rhodanobacter and its closest relatives.</title>
        <authorList>
            <person name="Naushad S."/>
            <person name="Adeolu M."/>
            <person name="Wong S."/>
            <person name="Sohail M."/>
            <person name="Schellhorn H.E."/>
            <person name="Gupta R.S."/>
        </authorList>
    </citation>
    <scope>NUCLEOTIDE SEQUENCE [LARGE SCALE GENOMIC DNA]</scope>
    <source>
        <strain evidence="2 3">DSM 16301</strain>
    </source>
</reference>
<dbReference type="AlphaFoldDB" id="A0A0G9H3T0"/>
<gene>
    <name evidence="2" type="ORF">Y882_08525</name>
</gene>
<dbReference type="PATRIC" id="fig|1440762.4.peg.1204"/>
<dbReference type="InterPro" id="IPR009339">
    <property type="entry name" value="DUF998"/>
</dbReference>
<keyword evidence="1" id="KW-0812">Transmembrane</keyword>
<comment type="caution">
    <text evidence="2">The sequence shown here is derived from an EMBL/GenBank/DDBJ whole genome shotgun (WGS) entry which is preliminary data.</text>
</comment>
<keyword evidence="1" id="KW-0472">Membrane</keyword>
<name>A0A0G9H3T0_9GAMM</name>
<feature type="transmembrane region" description="Helical" evidence="1">
    <location>
        <begin position="163"/>
        <end position="181"/>
    </location>
</feature>
<evidence type="ECO:0000256" key="1">
    <source>
        <dbReference type="SAM" id="Phobius"/>
    </source>
</evidence>
<feature type="transmembrane region" description="Helical" evidence="1">
    <location>
        <begin position="70"/>
        <end position="91"/>
    </location>
</feature>
<evidence type="ECO:0000313" key="3">
    <source>
        <dbReference type="Proteomes" id="UP000035481"/>
    </source>
</evidence>
<feature type="transmembrane region" description="Helical" evidence="1">
    <location>
        <begin position="44"/>
        <end position="63"/>
    </location>
</feature>
<evidence type="ECO:0000313" key="2">
    <source>
        <dbReference type="EMBL" id="KLD64111.1"/>
    </source>
</evidence>
<evidence type="ECO:0008006" key="4">
    <source>
        <dbReference type="Google" id="ProtNLM"/>
    </source>
</evidence>
<protein>
    <recommendedName>
        <fullName evidence="4">DUF998 domain-containing protein</fullName>
    </recommendedName>
</protein>